<accession>A0ABV0RNC4</accession>
<dbReference type="PANTHER" id="PTHR10110:SF56">
    <property type="entry name" value="SODIUM_HYDROGEN EXCHANGER 5"/>
    <property type="match status" value="1"/>
</dbReference>
<proteinExistence type="predicted"/>
<dbReference type="InterPro" id="IPR006153">
    <property type="entry name" value="Cation/H_exchanger_TM"/>
</dbReference>
<evidence type="ECO:0000256" key="5">
    <source>
        <dbReference type="ARBA" id="ARBA00023053"/>
    </source>
</evidence>
<feature type="transmembrane region" description="Helical" evidence="10">
    <location>
        <begin position="172"/>
        <end position="194"/>
    </location>
</feature>
<evidence type="ECO:0000256" key="2">
    <source>
        <dbReference type="ARBA" id="ARBA00022448"/>
    </source>
</evidence>
<evidence type="ECO:0000256" key="8">
    <source>
        <dbReference type="ARBA" id="ARBA00023201"/>
    </source>
</evidence>
<keyword evidence="7 10" id="KW-0472">Membrane</keyword>
<keyword evidence="2" id="KW-0813">Transport</keyword>
<keyword evidence="4 10" id="KW-1133">Transmembrane helix</keyword>
<feature type="compositionally biased region" description="Basic residues" evidence="9">
    <location>
        <begin position="328"/>
        <end position="343"/>
    </location>
</feature>
<feature type="compositionally biased region" description="Low complexity" evidence="9">
    <location>
        <begin position="500"/>
        <end position="517"/>
    </location>
</feature>
<feature type="compositionally biased region" description="Acidic residues" evidence="9">
    <location>
        <begin position="372"/>
        <end position="389"/>
    </location>
</feature>
<keyword evidence="13" id="KW-1185">Reference proteome</keyword>
<dbReference type="Proteomes" id="UP001434883">
    <property type="component" value="Unassembled WGS sequence"/>
</dbReference>
<feature type="compositionally biased region" description="Acidic residues" evidence="9">
    <location>
        <begin position="533"/>
        <end position="542"/>
    </location>
</feature>
<evidence type="ECO:0000256" key="10">
    <source>
        <dbReference type="SAM" id="Phobius"/>
    </source>
</evidence>
<feature type="transmembrane region" description="Helical" evidence="10">
    <location>
        <begin position="36"/>
        <end position="56"/>
    </location>
</feature>
<evidence type="ECO:0000256" key="4">
    <source>
        <dbReference type="ARBA" id="ARBA00022989"/>
    </source>
</evidence>
<feature type="domain" description="Cation/H+ exchanger transmembrane" evidence="11">
    <location>
        <begin position="12"/>
        <end position="196"/>
    </location>
</feature>
<feature type="compositionally biased region" description="Basic and acidic residues" evidence="9">
    <location>
        <begin position="344"/>
        <end position="366"/>
    </location>
</feature>
<sequence>MPPFCALFNRMTFCGIGANKYVEANISQKSRTTVKYTMKTLASIAETIIFIFLGISAVDKSKWAWDTGLVSCTLVFIFVFRAMGQFLYLMVLVVSANNEMRKLFHLQKEIFSLTAQRSGVVGQTWVLNRFRLVPLDKIDQVVMSYGGLRGAVAFALVVLLDGERVKAKDYFVATTIVVVFFTVMFQGLTIKPLVKWLKVPRSTNRKPTINEEIHERVTPLLLLFQLLMNPHPADCVLLVCSRRENGSGVCLDLQVIDNIPGSKVEEDMETHHVLAGNLYKPRRRVNLQPLVYQSHYSRHFMSLGEKERQDREVFQRNMRSRMETFKSTRYKRHKKERSLKKRRGSDTKDDGGDKPRRNVSWQDKDPAVVPVELEEDKDDYSDPEKEEDVGITFIARKTETPKQRPKSVPAALDICQSPPPHPPSPPTEDSHLPWKGSVGSPPPCVSVEATKIIPVDLQQAWNQSISSLESISSPPAPAEPVHPRISALSRLGGPRPASYTGPTSMVGSSPSVGPPVSQASFCFPERKKKKQVEEEEEEEEEPGASQEMQPLMSSLKPPGSLPPPPQPPPPPGSGRKRNPCVYLRNLVTAPPGGSSEPHSHRPTQL</sequence>
<evidence type="ECO:0000313" key="13">
    <source>
        <dbReference type="Proteomes" id="UP001434883"/>
    </source>
</evidence>
<feature type="region of interest" description="Disordered" evidence="9">
    <location>
        <begin position="311"/>
        <end position="439"/>
    </location>
</feature>
<evidence type="ECO:0000256" key="1">
    <source>
        <dbReference type="ARBA" id="ARBA00004141"/>
    </source>
</evidence>
<feature type="region of interest" description="Disordered" evidence="9">
    <location>
        <begin position="466"/>
        <end position="605"/>
    </location>
</feature>
<comment type="subcellular location">
    <subcellularLocation>
        <location evidence="1">Membrane</location>
        <topology evidence="1">Multi-pass membrane protein</topology>
    </subcellularLocation>
</comment>
<feature type="compositionally biased region" description="Pro residues" evidence="9">
    <location>
        <begin position="417"/>
        <end position="426"/>
    </location>
</feature>
<keyword evidence="6" id="KW-0406">Ion transport</keyword>
<evidence type="ECO:0000256" key="6">
    <source>
        <dbReference type="ARBA" id="ARBA00023065"/>
    </source>
</evidence>
<dbReference type="InterPro" id="IPR018422">
    <property type="entry name" value="Cation/H_exchanger_CPA1"/>
</dbReference>
<gene>
    <name evidence="12" type="ORF">XENOCAPTIV_029923</name>
</gene>
<evidence type="ECO:0000259" key="11">
    <source>
        <dbReference type="Pfam" id="PF00999"/>
    </source>
</evidence>
<keyword evidence="5" id="KW-0915">Sodium</keyword>
<evidence type="ECO:0000256" key="9">
    <source>
        <dbReference type="SAM" id="MobiDB-lite"/>
    </source>
</evidence>
<reference evidence="12 13" key="1">
    <citation type="submission" date="2021-06" db="EMBL/GenBank/DDBJ databases">
        <authorList>
            <person name="Palmer J.M."/>
        </authorList>
    </citation>
    <scope>NUCLEOTIDE SEQUENCE [LARGE SCALE GENOMIC DNA]</scope>
    <source>
        <strain evidence="12 13">XC_2019</strain>
        <tissue evidence="12">Muscle</tissue>
    </source>
</reference>
<keyword evidence="3 10" id="KW-0812">Transmembrane</keyword>
<dbReference type="Pfam" id="PF00999">
    <property type="entry name" value="Na_H_Exchanger"/>
    <property type="match status" value="1"/>
</dbReference>
<keyword evidence="8" id="KW-0739">Sodium transport</keyword>
<evidence type="ECO:0000256" key="3">
    <source>
        <dbReference type="ARBA" id="ARBA00022692"/>
    </source>
</evidence>
<feature type="compositionally biased region" description="Basic and acidic residues" evidence="9">
    <location>
        <begin position="311"/>
        <end position="326"/>
    </location>
</feature>
<evidence type="ECO:0000256" key="7">
    <source>
        <dbReference type="ARBA" id="ARBA00023136"/>
    </source>
</evidence>
<protein>
    <recommendedName>
        <fullName evidence="11">Cation/H+ exchanger transmembrane domain-containing protein</fullName>
    </recommendedName>
</protein>
<comment type="caution">
    <text evidence="12">The sequence shown here is derived from an EMBL/GenBank/DDBJ whole genome shotgun (WGS) entry which is preliminary data.</text>
</comment>
<dbReference type="PANTHER" id="PTHR10110">
    <property type="entry name" value="SODIUM/HYDROGEN EXCHANGER"/>
    <property type="match status" value="1"/>
</dbReference>
<dbReference type="EMBL" id="JAHRIN010051308">
    <property type="protein sequence ID" value="MEQ2209426.1"/>
    <property type="molecule type" value="Genomic_DNA"/>
</dbReference>
<feature type="transmembrane region" description="Helical" evidence="10">
    <location>
        <begin position="68"/>
        <end position="94"/>
    </location>
</feature>
<evidence type="ECO:0000313" key="12">
    <source>
        <dbReference type="EMBL" id="MEQ2209426.1"/>
    </source>
</evidence>
<feature type="compositionally biased region" description="Pro residues" evidence="9">
    <location>
        <begin position="559"/>
        <end position="572"/>
    </location>
</feature>
<organism evidence="12 13">
    <name type="scientific">Xenoophorus captivus</name>
    <dbReference type="NCBI Taxonomy" id="1517983"/>
    <lineage>
        <taxon>Eukaryota</taxon>
        <taxon>Metazoa</taxon>
        <taxon>Chordata</taxon>
        <taxon>Craniata</taxon>
        <taxon>Vertebrata</taxon>
        <taxon>Euteleostomi</taxon>
        <taxon>Actinopterygii</taxon>
        <taxon>Neopterygii</taxon>
        <taxon>Teleostei</taxon>
        <taxon>Neoteleostei</taxon>
        <taxon>Acanthomorphata</taxon>
        <taxon>Ovalentaria</taxon>
        <taxon>Atherinomorphae</taxon>
        <taxon>Cyprinodontiformes</taxon>
        <taxon>Goodeidae</taxon>
        <taxon>Xenoophorus</taxon>
    </lineage>
</organism>
<name>A0ABV0RNC4_9TELE</name>